<evidence type="ECO:0000313" key="2">
    <source>
        <dbReference type="EMBL" id="GFK92752.1"/>
    </source>
</evidence>
<evidence type="ECO:0000313" key="3">
    <source>
        <dbReference type="Proteomes" id="UP000494245"/>
    </source>
</evidence>
<organism evidence="2 3">
    <name type="scientific">Fundidesulfovibrio magnetotacticus</name>
    <dbReference type="NCBI Taxonomy" id="2730080"/>
    <lineage>
        <taxon>Bacteria</taxon>
        <taxon>Pseudomonadati</taxon>
        <taxon>Thermodesulfobacteriota</taxon>
        <taxon>Desulfovibrionia</taxon>
        <taxon>Desulfovibrionales</taxon>
        <taxon>Desulfovibrionaceae</taxon>
        <taxon>Fundidesulfovibrio</taxon>
    </lineage>
</organism>
<keyword evidence="1" id="KW-1133">Transmembrane helix</keyword>
<comment type="caution">
    <text evidence="2">The sequence shown here is derived from an EMBL/GenBank/DDBJ whole genome shotgun (WGS) entry which is preliminary data.</text>
</comment>
<protein>
    <recommendedName>
        <fullName evidence="4">CcmD family protein</fullName>
    </recommendedName>
</protein>
<sequence>MGAGKVGSVNAYIFWGVVILVCFYLGARLTFQTREKKRSMLKLDFEEAKKREGSKRA</sequence>
<gene>
    <name evidence="2" type="ORF">NNJEOMEG_00579</name>
</gene>
<proteinExistence type="predicted"/>
<name>A0A6V8LJ36_9BACT</name>
<reference evidence="2 3" key="1">
    <citation type="submission" date="2020-04" db="EMBL/GenBank/DDBJ databases">
        <authorList>
            <consortium name="Desulfovibrio sp. FSS-1 genome sequencing consortium"/>
            <person name="Shimoshige H."/>
            <person name="Kobayashi H."/>
            <person name="Maekawa T."/>
        </authorList>
    </citation>
    <scope>NUCLEOTIDE SEQUENCE [LARGE SCALE GENOMIC DNA]</scope>
    <source>
        <strain evidence="2 3">SIID29052-01</strain>
    </source>
</reference>
<evidence type="ECO:0000256" key="1">
    <source>
        <dbReference type="SAM" id="Phobius"/>
    </source>
</evidence>
<dbReference type="AlphaFoldDB" id="A0A6V8LJ36"/>
<keyword evidence="3" id="KW-1185">Reference proteome</keyword>
<dbReference type="Proteomes" id="UP000494245">
    <property type="component" value="Unassembled WGS sequence"/>
</dbReference>
<feature type="transmembrane region" description="Helical" evidence="1">
    <location>
        <begin position="12"/>
        <end position="31"/>
    </location>
</feature>
<accession>A0A6V8LJ36</accession>
<reference evidence="2 3" key="2">
    <citation type="submission" date="2020-05" db="EMBL/GenBank/DDBJ databases">
        <title>Draft genome sequence of Desulfovibrio sp. strainFSS-1.</title>
        <authorList>
            <person name="Shimoshige H."/>
            <person name="Kobayashi H."/>
            <person name="Maekawa T."/>
        </authorList>
    </citation>
    <scope>NUCLEOTIDE SEQUENCE [LARGE SCALE GENOMIC DNA]</scope>
    <source>
        <strain evidence="2 3">SIID29052-01</strain>
    </source>
</reference>
<keyword evidence="1" id="KW-0812">Transmembrane</keyword>
<keyword evidence="1" id="KW-0472">Membrane</keyword>
<dbReference type="EMBL" id="BLTE01000001">
    <property type="protein sequence ID" value="GFK92752.1"/>
    <property type="molecule type" value="Genomic_DNA"/>
</dbReference>
<evidence type="ECO:0008006" key="4">
    <source>
        <dbReference type="Google" id="ProtNLM"/>
    </source>
</evidence>